<gene>
    <name evidence="6" type="primary">rplP</name>
    <name evidence="9" type="ORF">COT42_04770</name>
</gene>
<keyword evidence="4 6" id="KW-0687">Ribonucleoprotein</keyword>
<dbReference type="SUPFAM" id="SSF54686">
    <property type="entry name" value="Ribosomal protein L16p/L10e"/>
    <property type="match status" value="1"/>
</dbReference>
<dbReference type="PANTHER" id="PTHR12220">
    <property type="entry name" value="50S/60S RIBOSOMAL PROTEIN L16"/>
    <property type="match status" value="1"/>
</dbReference>
<comment type="function">
    <text evidence="6 8">Binds 23S rRNA and is also seen to make contacts with the A and possibly P site tRNAs.</text>
</comment>
<dbReference type="EMBL" id="PEYM01000077">
    <property type="protein sequence ID" value="PIS29610.1"/>
    <property type="molecule type" value="Genomic_DNA"/>
</dbReference>
<comment type="similarity">
    <text evidence="1 6 7">Belongs to the universal ribosomal protein uL16 family.</text>
</comment>
<keyword evidence="6 8" id="KW-0694">RNA-binding</keyword>
<dbReference type="PROSITE" id="PS00586">
    <property type="entry name" value="RIBOSOMAL_L16_1"/>
    <property type="match status" value="1"/>
</dbReference>
<evidence type="ECO:0000256" key="7">
    <source>
        <dbReference type="RuleBase" id="RU004413"/>
    </source>
</evidence>
<accession>A0A2H0XXF2</accession>
<dbReference type="Proteomes" id="UP000231343">
    <property type="component" value="Unassembled WGS sequence"/>
</dbReference>
<evidence type="ECO:0000256" key="6">
    <source>
        <dbReference type="HAMAP-Rule" id="MF_01342"/>
    </source>
</evidence>
<dbReference type="GO" id="GO:0019843">
    <property type="term" value="F:rRNA binding"/>
    <property type="evidence" value="ECO:0007669"/>
    <property type="project" value="UniProtKB-UniRule"/>
</dbReference>
<dbReference type="InterPro" id="IPR036920">
    <property type="entry name" value="Ribosomal_uL16_sf"/>
</dbReference>
<keyword evidence="6 8" id="KW-0699">rRNA-binding</keyword>
<evidence type="ECO:0000256" key="4">
    <source>
        <dbReference type="ARBA" id="ARBA00023274"/>
    </source>
</evidence>
<dbReference type="Gene3D" id="3.90.1170.10">
    <property type="entry name" value="Ribosomal protein L10e/L16"/>
    <property type="match status" value="1"/>
</dbReference>
<evidence type="ECO:0000256" key="2">
    <source>
        <dbReference type="ARBA" id="ARBA00022555"/>
    </source>
</evidence>
<dbReference type="GO" id="GO:0022625">
    <property type="term" value="C:cytosolic large ribosomal subunit"/>
    <property type="evidence" value="ECO:0007669"/>
    <property type="project" value="TreeGrafter"/>
</dbReference>
<evidence type="ECO:0000313" key="10">
    <source>
        <dbReference type="Proteomes" id="UP000231343"/>
    </source>
</evidence>
<comment type="caution">
    <text evidence="9">The sequence shown here is derived from an EMBL/GenBank/DDBJ whole genome shotgun (WGS) entry which is preliminary data.</text>
</comment>
<sequence length="136" mass="15107">MALIPAKTKFRKHQRRRLRGKASAGETIQFGEFALQSMEVAYLSTNQIESARKALTHYLKRGGKVWLRIFADKVITGRPAETRMGGGKGAPLAFVAPVKIGHIIFEIGGVTLDNAKAAFRLASYKLPIKTRFVEKH</sequence>
<protein>
    <recommendedName>
        <fullName evidence="5 6">Large ribosomal subunit protein uL16</fullName>
    </recommendedName>
</protein>
<keyword evidence="2 6" id="KW-0820">tRNA-binding</keyword>
<dbReference type="PANTHER" id="PTHR12220:SF13">
    <property type="entry name" value="LARGE RIBOSOMAL SUBUNIT PROTEIN UL16M"/>
    <property type="match status" value="1"/>
</dbReference>
<comment type="subunit">
    <text evidence="6 8">Part of the 50S ribosomal subunit.</text>
</comment>
<dbReference type="GO" id="GO:0003735">
    <property type="term" value="F:structural constituent of ribosome"/>
    <property type="evidence" value="ECO:0007669"/>
    <property type="project" value="InterPro"/>
</dbReference>
<evidence type="ECO:0000256" key="8">
    <source>
        <dbReference type="RuleBase" id="RU004414"/>
    </source>
</evidence>
<dbReference type="InterPro" id="IPR020798">
    <property type="entry name" value="Ribosomal_uL16_CS"/>
</dbReference>
<evidence type="ECO:0000256" key="1">
    <source>
        <dbReference type="ARBA" id="ARBA00008931"/>
    </source>
</evidence>
<proteinExistence type="inferred from homology"/>
<evidence type="ECO:0000256" key="3">
    <source>
        <dbReference type="ARBA" id="ARBA00022980"/>
    </source>
</evidence>
<dbReference type="GO" id="GO:0000049">
    <property type="term" value="F:tRNA binding"/>
    <property type="evidence" value="ECO:0007669"/>
    <property type="project" value="UniProtKB-KW"/>
</dbReference>
<organism evidence="9 10">
    <name type="scientific">Candidatus Saganbacteria bacterium CG08_land_8_20_14_0_20_45_16</name>
    <dbReference type="NCBI Taxonomy" id="2014293"/>
    <lineage>
        <taxon>Bacteria</taxon>
        <taxon>Bacillati</taxon>
        <taxon>Saganbacteria</taxon>
    </lineage>
</organism>
<dbReference type="InterPro" id="IPR000114">
    <property type="entry name" value="Ribosomal_uL16_bact-type"/>
</dbReference>
<dbReference type="PRINTS" id="PR00060">
    <property type="entry name" value="RIBOSOMALL16"/>
</dbReference>
<dbReference type="GO" id="GO:0006412">
    <property type="term" value="P:translation"/>
    <property type="evidence" value="ECO:0007669"/>
    <property type="project" value="UniProtKB-UniRule"/>
</dbReference>
<dbReference type="InterPro" id="IPR047873">
    <property type="entry name" value="Ribosomal_uL16"/>
</dbReference>
<dbReference type="InterPro" id="IPR016180">
    <property type="entry name" value="Ribosomal_uL16_dom"/>
</dbReference>
<dbReference type="FunFam" id="3.90.1170.10:FF:000001">
    <property type="entry name" value="50S ribosomal protein L16"/>
    <property type="match status" value="1"/>
</dbReference>
<reference evidence="9 10" key="1">
    <citation type="submission" date="2017-09" db="EMBL/GenBank/DDBJ databases">
        <title>Depth-based differentiation of microbial function through sediment-hosted aquifers and enrichment of novel symbionts in the deep terrestrial subsurface.</title>
        <authorList>
            <person name="Probst A.J."/>
            <person name="Ladd B."/>
            <person name="Jarett J.K."/>
            <person name="Geller-Mcgrath D.E."/>
            <person name="Sieber C.M."/>
            <person name="Emerson J.B."/>
            <person name="Anantharaman K."/>
            <person name="Thomas B.C."/>
            <person name="Malmstrom R."/>
            <person name="Stieglmeier M."/>
            <person name="Klingl A."/>
            <person name="Woyke T."/>
            <person name="Ryan C.M."/>
            <person name="Banfield J.F."/>
        </authorList>
    </citation>
    <scope>NUCLEOTIDE SEQUENCE [LARGE SCALE GENOMIC DNA]</scope>
    <source>
        <strain evidence="9">CG08_land_8_20_14_0_20_45_16</strain>
    </source>
</reference>
<evidence type="ECO:0000313" key="9">
    <source>
        <dbReference type="EMBL" id="PIS29610.1"/>
    </source>
</evidence>
<dbReference type="HAMAP" id="MF_01342">
    <property type="entry name" value="Ribosomal_uL16"/>
    <property type="match status" value="1"/>
</dbReference>
<dbReference type="AlphaFoldDB" id="A0A2H0XXF2"/>
<dbReference type="NCBIfam" id="TIGR01164">
    <property type="entry name" value="rplP_bact"/>
    <property type="match status" value="1"/>
</dbReference>
<dbReference type="Pfam" id="PF00252">
    <property type="entry name" value="Ribosomal_L16"/>
    <property type="match status" value="1"/>
</dbReference>
<evidence type="ECO:0000256" key="5">
    <source>
        <dbReference type="ARBA" id="ARBA00035198"/>
    </source>
</evidence>
<dbReference type="CDD" id="cd01433">
    <property type="entry name" value="Ribosomal_L16_L10e"/>
    <property type="match status" value="1"/>
</dbReference>
<name>A0A2H0XXF2_UNCSA</name>
<dbReference type="PROSITE" id="PS00701">
    <property type="entry name" value="RIBOSOMAL_L16_2"/>
    <property type="match status" value="1"/>
</dbReference>
<keyword evidence="3 6" id="KW-0689">Ribosomal protein</keyword>